<dbReference type="AlphaFoldDB" id="A0A7W0CST9"/>
<accession>A0A7W0CST9</accession>
<dbReference type="EMBL" id="JACDUR010000009">
    <property type="protein sequence ID" value="MBA2896534.1"/>
    <property type="molecule type" value="Genomic_DNA"/>
</dbReference>
<keyword evidence="1" id="KW-0378">Hydrolase</keyword>
<dbReference type="CDD" id="cd02603">
    <property type="entry name" value="HAD_sEH-N_like"/>
    <property type="match status" value="1"/>
</dbReference>
<dbReference type="InterPro" id="IPR023214">
    <property type="entry name" value="HAD_sf"/>
</dbReference>
<sequence>MTFAHGAVLCDFDGVLRHFDGQAQAAIESRYGLAPGELLKAAFDPAIMTPACLGRITAEEWVERLAAVVGERAAEEFSRVPSWIDEEVKAILASVQQHVPVILVTNAMTSLERHLDELGLTYFADDVVSSARVGVAKPDPRILLIAAERAGVPAERCLFVDDRLENVEAAMALGMTAVHFTSAADLQRHVEEATLQGDRAAEDV</sequence>
<dbReference type="Pfam" id="PF00702">
    <property type="entry name" value="Hydrolase"/>
    <property type="match status" value="1"/>
</dbReference>
<dbReference type="NCBIfam" id="TIGR01549">
    <property type="entry name" value="HAD-SF-IA-v1"/>
    <property type="match status" value="1"/>
</dbReference>
<dbReference type="Gene3D" id="3.40.50.1000">
    <property type="entry name" value="HAD superfamily/HAD-like"/>
    <property type="match status" value="1"/>
</dbReference>
<name>A0A7W0CST9_9ACTN</name>
<dbReference type="SFLD" id="SFLDG01129">
    <property type="entry name" value="C1.5:_HAD__Beta-PGM__Phosphata"/>
    <property type="match status" value="1"/>
</dbReference>
<dbReference type="InterPro" id="IPR006439">
    <property type="entry name" value="HAD-SF_hydro_IA"/>
</dbReference>
<dbReference type="PANTHER" id="PTHR43611:SF3">
    <property type="entry name" value="FLAVIN MONONUCLEOTIDE HYDROLASE 1, CHLOROPLATIC"/>
    <property type="match status" value="1"/>
</dbReference>
<organism evidence="1 2">
    <name type="scientific">Nonomuraea soli</name>
    <dbReference type="NCBI Taxonomy" id="1032476"/>
    <lineage>
        <taxon>Bacteria</taxon>
        <taxon>Bacillati</taxon>
        <taxon>Actinomycetota</taxon>
        <taxon>Actinomycetes</taxon>
        <taxon>Streptosporangiales</taxon>
        <taxon>Streptosporangiaceae</taxon>
        <taxon>Nonomuraea</taxon>
    </lineage>
</organism>
<dbReference type="PANTHER" id="PTHR43611">
    <property type="entry name" value="ALPHA-D-GLUCOSE 1-PHOSPHATE PHOSPHATASE"/>
    <property type="match status" value="1"/>
</dbReference>
<reference evidence="1 2" key="1">
    <citation type="submission" date="2020-07" db="EMBL/GenBank/DDBJ databases">
        <title>Genomic Encyclopedia of Type Strains, Phase IV (KMG-IV): sequencing the most valuable type-strain genomes for metagenomic binning, comparative biology and taxonomic classification.</title>
        <authorList>
            <person name="Goeker M."/>
        </authorList>
    </citation>
    <scope>NUCLEOTIDE SEQUENCE [LARGE SCALE GENOMIC DNA]</scope>
    <source>
        <strain evidence="1 2">DSM 45533</strain>
    </source>
</reference>
<evidence type="ECO:0000313" key="2">
    <source>
        <dbReference type="Proteomes" id="UP000530928"/>
    </source>
</evidence>
<dbReference type="SUPFAM" id="SSF56784">
    <property type="entry name" value="HAD-like"/>
    <property type="match status" value="1"/>
</dbReference>
<gene>
    <name evidence="1" type="ORF">HNR30_007925</name>
</gene>
<dbReference type="InterPro" id="IPR036412">
    <property type="entry name" value="HAD-like_sf"/>
</dbReference>
<proteinExistence type="predicted"/>
<protein>
    <submittedName>
        <fullName evidence="1">Putative hydrolase of the HAD superfamily</fullName>
    </submittedName>
</protein>
<dbReference type="GO" id="GO:0016787">
    <property type="term" value="F:hydrolase activity"/>
    <property type="evidence" value="ECO:0007669"/>
    <property type="project" value="UniProtKB-KW"/>
</dbReference>
<comment type="caution">
    <text evidence="1">The sequence shown here is derived from an EMBL/GenBank/DDBJ whole genome shotgun (WGS) entry which is preliminary data.</text>
</comment>
<dbReference type="NCBIfam" id="TIGR01509">
    <property type="entry name" value="HAD-SF-IA-v3"/>
    <property type="match status" value="1"/>
</dbReference>
<evidence type="ECO:0000313" key="1">
    <source>
        <dbReference type="EMBL" id="MBA2896534.1"/>
    </source>
</evidence>
<dbReference type="SFLD" id="SFLDS00003">
    <property type="entry name" value="Haloacid_Dehalogenase"/>
    <property type="match status" value="1"/>
</dbReference>
<dbReference type="RefSeq" id="WP_220134542.1">
    <property type="nucleotide sequence ID" value="NZ_BAABAM010000004.1"/>
</dbReference>
<keyword evidence="2" id="KW-1185">Reference proteome</keyword>
<dbReference type="Proteomes" id="UP000530928">
    <property type="component" value="Unassembled WGS sequence"/>
</dbReference>